<proteinExistence type="predicted"/>
<evidence type="ECO:0000256" key="2">
    <source>
        <dbReference type="SAM" id="MobiDB-lite"/>
    </source>
</evidence>
<dbReference type="SUPFAM" id="SSF48452">
    <property type="entry name" value="TPR-like"/>
    <property type="match status" value="1"/>
</dbReference>
<dbReference type="InterPro" id="IPR027417">
    <property type="entry name" value="P-loop_NTPase"/>
</dbReference>
<sequence length="783" mass="88259">MPPLFLEPDGLFPLLDDKLLPLTESDGTSGLRTFALCGARGTGKSIIASHYLLSRRNWFDAAFFVSADSGFRIAEAFSDIAVQLKLCTPSQAKDRIATKIAVLGWLSQPKAPPASHAPVGGGQVIRWLLVFDGVESEELLKDCIPSEGTGSILFTSRDPSAKHFLSSNSGIDLSPPPAEESAAMLHSLSHPTLFSQSFQDSLLLVRRLDCLPIAVRHMAGVIQTHNLTSEEALSKFERAVTRYKTTLSHLGGVEEGELDSPLLPTVWALHALPPAGVALLQVISLFDHCPIPQSLLERDESRHFVHAYPPAIYFPNIRTMLNKALLLSRDKVTKAITVHRVVQDTARQIMSEDEFVAAFQGAVVLLSVYWKQDRYASFGHRDGLADWQIADIAVPHVSKLAAHFETYKPELTHGSLQRFINLIIRASLYLKDRSNWAQSLRISHIALTLLESHEFELPELYADILMTLSNTYHSLSLPHLARPYAKRHFHQRILVEDGKAPTERDDAFRAMAYTELALARLMHGEYEEAITLALQGRCLCEETKDFVEGVYWPHWADYYHAWSLIGLNRCEEARVVVEEMLQWRKGMGKGRAVEGMKEAYAIQILGTINEKTGRIQEAILNWELALFLYTKTDCTSSFRANQVRVKLAEYYGNQGRTDAAREMFTSALQYLPRTKYFKAERARTLFKQAGFLSSLATTSEKGEETAKTNKTVEDSRNEAKRLFFEIQRELESGDDDDDEEEEEEEEEEETEQDHKEGRSERGKAENRVLRSEDFDAIVTIMSR</sequence>
<evidence type="ECO:0000313" key="4">
    <source>
        <dbReference type="EMBL" id="KAK0657992.1"/>
    </source>
</evidence>
<dbReference type="InterPro" id="IPR056681">
    <property type="entry name" value="DUF7779"/>
</dbReference>
<dbReference type="PANTHER" id="PTHR35205">
    <property type="entry name" value="NB-ARC AND TPR DOMAIN PROTEIN"/>
    <property type="match status" value="1"/>
</dbReference>
<dbReference type="InterPro" id="IPR011990">
    <property type="entry name" value="TPR-like_helical_dom_sf"/>
</dbReference>
<dbReference type="AlphaFoldDB" id="A0AA39YSV8"/>
<dbReference type="Gene3D" id="3.40.50.300">
    <property type="entry name" value="P-loop containing nucleotide triphosphate hydrolases"/>
    <property type="match status" value="1"/>
</dbReference>
<keyword evidence="5" id="KW-1185">Reference proteome</keyword>
<keyword evidence="1" id="KW-0802">TPR repeat</keyword>
<organism evidence="4 5">
    <name type="scientific">Cercophora newfieldiana</name>
    <dbReference type="NCBI Taxonomy" id="92897"/>
    <lineage>
        <taxon>Eukaryota</taxon>
        <taxon>Fungi</taxon>
        <taxon>Dikarya</taxon>
        <taxon>Ascomycota</taxon>
        <taxon>Pezizomycotina</taxon>
        <taxon>Sordariomycetes</taxon>
        <taxon>Sordariomycetidae</taxon>
        <taxon>Sordariales</taxon>
        <taxon>Lasiosphaeriaceae</taxon>
        <taxon>Cercophora</taxon>
    </lineage>
</organism>
<dbReference type="PANTHER" id="PTHR35205:SF1">
    <property type="entry name" value="ZU5 DOMAIN-CONTAINING PROTEIN"/>
    <property type="match status" value="1"/>
</dbReference>
<dbReference type="Proteomes" id="UP001174936">
    <property type="component" value="Unassembled WGS sequence"/>
</dbReference>
<feature type="compositionally biased region" description="Basic and acidic residues" evidence="2">
    <location>
        <begin position="752"/>
        <end position="773"/>
    </location>
</feature>
<dbReference type="PROSITE" id="PS50005">
    <property type="entry name" value="TPR"/>
    <property type="match status" value="1"/>
</dbReference>
<reference evidence="4" key="1">
    <citation type="submission" date="2023-06" db="EMBL/GenBank/DDBJ databases">
        <title>Genome-scale phylogeny and comparative genomics of the fungal order Sordariales.</title>
        <authorList>
            <consortium name="Lawrence Berkeley National Laboratory"/>
            <person name="Hensen N."/>
            <person name="Bonometti L."/>
            <person name="Westerberg I."/>
            <person name="Brannstrom I.O."/>
            <person name="Guillou S."/>
            <person name="Cros-Aarteil S."/>
            <person name="Calhoun S."/>
            <person name="Haridas S."/>
            <person name="Kuo A."/>
            <person name="Mondo S."/>
            <person name="Pangilinan J."/>
            <person name="Riley R."/>
            <person name="Labutti K."/>
            <person name="Andreopoulos B."/>
            <person name="Lipzen A."/>
            <person name="Chen C."/>
            <person name="Yanf M."/>
            <person name="Daum C."/>
            <person name="Ng V."/>
            <person name="Clum A."/>
            <person name="Steindorff A."/>
            <person name="Ohm R."/>
            <person name="Martin F."/>
            <person name="Silar P."/>
            <person name="Natvig D."/>
            <person name="Lalanne C."/>
            <person name="Gautier V."/>
            <person name="Ament-Velasquez S.L."/>
            <person name="Kruys A."/>
            <person name="Hutchinson M.I."/>
            <person name="Powell A.J."/>
            <person name="Barry K."/>
            <person name="Miller A.N."/>
            <person name="Grigoriev I.V."/>
            <person name="Debuchy R."/>
            <person name="Gladieux P."/>
            <person name="Thoren M.H."/>
            <person name="Johannesson H."/>
        </authorList>
    </citation>
    <scope>NUCLEOTIDE SEQUENCE</scope>
    <source>
        <strain evidence="4">SMH2532-1</strain>
    </source>
</reference>
<protein>
    <recommendedName>
        <fullName evidence="3">DUF7779 domain-containing protein</fullName>
    </recommendedName>
</protein>
<dbReference type="SUPFAM" id="SSF52540">
    <property type="entry name" value="P-loop containing nucleoside triphosphate hydrolases"/>
    <property type="match status" value="1"/>
</dbReference>
<dbReference type="SMART" id="SM00028">
    <property type="entry name" value="TPR"/>
    <property type="match status" value="3"/>
</dbReference>
<dbReference type="Gene3D" id="1.25.40.10">
    <property type="entry name" value="Tetratricopeptide repeat domain"/>
    <property type="match status" value="1"/>
</dbReference>
<dbReference type="EMBL" id="JAULSV010000001">
    <property type="protein sequence ID" value="KAK0657992.1"/>
    <property type="molecule type" value="Genomic_DNA"/>
</dbReference>
<evidence type="ECO:0000313" key="5">
    <source>
        <dbReference type="Proteomes" id="UP001174936"/>
    </source>
</evidence>
<evidence type="ECO:0000256" key="1">
    <source>
        <dbReference type="PROSITE-ProRule" id="PRU00339"/>
    </source>
</evidence>
<feature type="region of interest" description="Disordered" evidence="2">
    <location>
        <begin position="727"/>
        <end position="783"/>
    </location>
</feature>
<gene>
    <name evidence="4" type="ORF">B0T16DRAFT_453400</name>
</gene>
<name>A0AA39YSV8_9PEZI</name>
<feature type="repeat" description="TPR" evidence="1">
    <location>
        <begin position="641"/>
        <end position="674"/>
    </location>
</feature>
<feature type="compositionally biased region" description="Acidic residues" evidence="2">
    <location>
        <begin position="732"/>
        <end position="751"/>
    </location>
</feature>
<feature type="domain" description="DUF7779" evidence="3">
    <location>
        <begin position="267"/>
        <end position="354"/>
    </location>
</feature>
<dbReference type="InterPro" id="IPR019734">
    <property type="entry name" value="TPR_rpt"/>
</dbReference>
<evidence type="ECO:0000259" key="3">
    <source>
        <dbReference type="Pfam" id="PF25000"/>
    </source>
</evidence>
<accession>A0AA39YSV8</accession>
<dbReference type="Pfam" id="PF25000">
    <property type="entry name" value="DUF7779"/>
    <property type="match status" value="1"/>
</dbReference>
<comment type="caution">
    <text evidence="4">The sequence shown here is derived from an EMBL/GenBank/DDBJ whole genome shotgun (WGS) entry which is preliminary data.</text>
</comment>